<dbReference type="GO" id="GO:0000271">
    <property type="term" value="P:polysaccharide biosynthetic process"/>
    <property type="evidence" value="ECO:0007669"/>
    <property type="project" value="TreeGrafter"/>
</dbReference>
<dbReference type="InterPro" id="IPR002656">
    <property type="entry name" value="Acyl_transf_3_dom"/>
</dbReference>
<feature type="transmembrane region" description="Helical" evidence="1">
    <location>
        <begin position="350"/>
        <end position="372"/>
    </location>
</feature>
<feature type="transmembrane region" description="Helical" evidence="1">
    <location>
        <begin position="262"/>
        <end position="281"/>
    </location>
</feature>
<keyword evidence="1" id="KW-0812">Transmembrane</keyword>
<evidence type="ECO:0000256" key="1">
    <source>
        <dbReference type="SAM" id="Phobius"/>
    </source>
</evidence>
<evidence type="ECO:0000313" key="4">
    <source>
        <dbReference type="Proteomes" id="UP000234341"/>
    </source>
</evidence>
<feature type="transmembrane region" description="Helical" evidence="1">
    <location>
        <begin position="233"/>
        <end position="250"/>
    </location>
</feature>
<sequence>MDLYSTWPSLLAVLCCMALVWPQRLWRFLDETTPSSGKRYVTVDGLRGFLALSVVLHHALISRQFLEIGKWDLPPSAFYSILGQAGVALFFMITAFLFWGRLLDQGSRIDWFGLYCNRFFRIAPLYWVVVALMLLIVGIKTDFQLAVKAGDLTSQIAKWLLPGVLQELPAINGYADTRTVTAGVTWTLYYEWMFYFSLPFLAMAAVRRSWSGFLPACFWLIMVMPAVLSDKFYRDLVAMFAFGMIAASLVRRKPGFVGDSALKSVVALLLLAYPLVARSTVFEWKSIVPLGLFFILVSSGASLFGLLKSRSAIRLGTISYGIYLLQGIVITVIHAPGALGDYAQQGPGQFWWSAVAIMLTLACVAAASYHFVERPCIRFGKRLAASHSGKDAPTAGTLSGQATR</sequence>
<dbReference type="InterPro" id="IPR050879">
    <property type="entry name" value="Acyltransferase_3"/>
</dbReference>
<feature type="transmembrane region" description="Helical" evidence="1">
    <location>
        <begin position="318"/>
        <end position="338"/>
    </location>
</feature>
<name>A0A2N5CH42_9BURK</name>
<feature type="transmembrane region" description="Helical" evidence="1">
    <location>
        <begin position="46"/>
        <end position="66"/>
    </location>
</feature>
<reference evidence="3 4" key="1">
    <citation type="submission" date="2017-12" db="EMBL/GenBank/DDBJ databases">
        <title>Genome sequence of the active heterotrophic nitrifier-denitrifier, Cupriavidus pauculus UM1.</title>
        <authorList>
            <person name="Putonti C."/>
            <person name="Castignetti D."/>
        </authorList>
    </citation>
    <scope>NUCLEOTIDE SEQUENCE [LARGE SCALE GENOMIC DNA]</scope>
    <source>
        <strain evidence="3 4">UM1</strain>
    </source>
</reference>
<feature type="transmembrane region" description="Helical" evidence="1">
    <location>
        <begin position="78"/>
        <end position="99"/>
    </location>
</feature>
<dbReference type="PANTHER" id="PTHR23028:SF53">
    <property type="entry name" value="ACYL_TRANSF_3 DOMAIN-CONTAINING PROTEIN"/>
    <property type="match status" value="1"/>
</dbReference>
<dbReference type="GO" id="GO:0016020">
    <property type="term" value="C:membrane"/>
    <property type="evidence" value="ECO:0007669"/>
    <property type="project" value="TreeGrafter"/>
</dbReference>
<dbReference type="GO" id="GO:0016747">
    <property type="term" value="F:acyltransferase activity, transferring groups other than amino-acyl groups"/>
    <property type="evidence" value="ECO:0007669"/>
    <property type="project" value="InterPro"/>
</dbReference>
<feature type="transmembrane region" description="Helical" evidence="1">
    <location>
        <begin position="287"/>
        <end position="306"/>
    </location>
</feature>
<accession>A0A2N5CH42</accession>
<dbReference type="Proteomes" id="UP000234341">
    <property type="component" value="Unassembled WGS sequence"/>
</dbReference>
<dbReference type="Pfam" id="PF01757">
    <property type="entry name" value="Acyl_transf_3"/>
    <property type="match status" value="1"/>
</dbReference>
<dbReference type="PANTHER" id="PTHR23028">
    <property type="entry name" value="ACETYLTRANSFERASE"/>
    <property type="match status" value="1"/>
</dbReference>
<keyword evidence="1" id="KW-0472">Membrane</keyword>
<organism evidence="3 4">
    <name type="scientific">Cupriavidus pauculus</name>
    <dbReference type="NCBI Taxonomy" id="82633"/>
    <lineage>
        <taxon>Bacteria</taxon>
        <taxon>Pseudomonadati</taxon>
        <taxon>Pseudomonadota</taxon>
        <taxon>Betaproteobacteria</taxon>
        <taxon>Burkholderiales</taxon>
        <taxon>Burkholderiaceae</taxon>
        <taxon>Cupriavidus</taxon>
    </lineage>
</organism>
<dbReference type="EMBL" id="PJRP01000002">
    <property type="protein sequence ID" value="PLQ01521.1"/>
    <property type="molecule type" value="Genomic_DNA"/>
</dbReference>
<comment type="caution">
    <text evidence="3">The sequence shown here is derived from an EMBL/GenBank/DDBJ whole genome shotgun (WGS) entry which is preliminary data.</text>
</comment>
<dbReference type="RefSeq" id="WP_101680873.1">
    <property type="nucleotide sequence ID" value="NZ_PJRP01000002.1"/>
</dbReference>
<keyword evidence="1" id="KW-1133">Transmembrane helix</keyword>
<evidence type="ECO:0000259" key="2">
    <source>
        <dbReference type="Pfam" id="PF01757"/>
    </source>
</evidence>
<proteinExistence type="predicted"/>
<gene>
    <name evidence="3" type="ORF">CYJ10_07535</name>
</gene>
<evidence type="ECO:0000313" key="3">
    <source>
        <dbReference type="EMBL" id="PLQ01521.1"/>
    </source>
</evidence>
<dbReference type="AlphaFoldDB" id="A0A2N5CH42"/>
<feature type="transmembrane region" description="Helical" evidence="1">
    <location>
        <begin position="119"/>
        <end position="139"/>
    </location>
</feature>
<feature type="domain" description="Acyltransferase 3" evidence="2">
    <location>
        <begin position="43"/>
        <end position="364"/>
    </location>
</feature>
<dbReference type="OrthoDB" id="9814807at2"/>
<protein>
    <recommendedName>
        <fullName evidence="2">Acyltransferase 3 domain-containing protein</fullName>
    </recommendedName>
</protein>
<feature type="transmembrane region" description="Helical" evidence="1">
    <location>
        <begin position="210"/>
        <end position="227"/>
    </location>
</feature>